<evidence type="ECO:0000256" key="3">
    <source>
        <dbReference type="ARBA" id="ARBA00012572"/>
    </source>
</evidence>
<dbReference type="InterPro" id="IPR044643">
    <property type="entry name" value="TrpF_fam"/>
</dbReference>
<organism evidence="11 12">
    <name type="scientific">Christensenella minuta</name>
    <dbReference type="NCBI Taxonomy" id="626937"/>
    <lineage>
        <taxon>Bacteria</taxon>
        <taxon>Bacillati</taxon>
        <taxon>Bacillota</taxon>
        <taxon>Clostridia</taxon>
        <taxon>Christensenellales</taxon>
        <taxon>Christensenellaceae</taxon>
        <taxon>Christensenella</taxon>
    </lineage>
</organism>
<dbReference type="HAMAP" id="MF_00135">
    <property type="entry name" value="PRAI"/>
    <property type="match status" value="1"/>
</dbReference>
<name>A0A136Q6J8_9FIRM</name>
<protein>
    <recommendedName>
        <fullName evidence="4 9">N-(5'-phosphoribosyl)anthranilate isomerase</fullName>
        <shortName evidence="9">PRAI</shortName>
        <ecNumber evidence="3 9">5.3.1.24</ecNumber>
    </recommendedName>
</protein>
<evidence type="ECO:0000259" key="10">
    <source>
        <dbReference type="Pfam" id="PF00697"/>
    </source>
</evidence>
<dbReference type="EC" id="5.3.1.24" evidence="3 9"/>
<evidence type="ECO:0000313" key="11">
    <source>
        <dbReference type="EMBL" id="KXK66262.1"/>
    </source>
</evidence>
<evidence type="ECO:0000256" key="5">
    <source>
        <dbReference type="ARBA" id="ARBA00022605"/>
    </source>
</evidence>
<dbReference type="GO" id="GO:0004640">
    <property type="term" value="F:phosphoribosylanthranilate isomerase activity"/>
    <property type="evidence" value="ECO:0007669"/>
    <property type="project" value="UniProtKB-UniRule"/>
</dbReference>
<dbReference type="InterPro" id="IPR001240">
    <property type="entry name" value="PRAI_dom"/>
</dbReference>
<dbReference type="PATRIC" id="fig|626937.4.peg.987"/>
<dbReference type="Gene3D" id="3.20.20.70">
    <property type="entry name" value="Aldolase class I"/>
    <property type="match status" value="1"/>
</dbReference>
<dbReference type="Pfam" id="PF00697">
    <property type="entry name" value="PRAI"/>
    <property type="match status" value="1"/>
</dbReference>
<dbReference type="AlphaFoldDB" id="A0A136Q6J8"/>
<evidence type="ECO:0000256" key="1">
    <source>
        <dbReference type="ARBA" id="ARBA00001164"/>
    </source>
</evidence>
<dbReference type="Proteomes" id="UP000070366">
    <property type="component" value="Unassembled WGS sequence"/>
</dbReference>
<evidence type="ECO:0000313" key="12">
    <source>
        <dbReference type="Proteomes" id="UP000070366"/>
    </source>
</evidence>
<proteinExistence type="inferred from homology"/>
<dbReference type="GO" id="GO:0000162">
    <property type="term" value="P:L-tryptophan biosynthetic process"/>
    <property type="evidence" value="ECO:0007669"/>
    <property type="project" value="UniProtKB-UniRule"/>
</dbReference>
<dbReference type="InterPro" id="IPR011060">
    <property type="entry name" value="RibuloseP-bd_barrel"/>
</dbReference>
<gene>
    <name evidence="9" type="primary">trpF</name>
    <name evidence="11" type="ORF">HMPREF3293_00999</name>
</gene>
<evidence type="ECO:0000256" key="2">
    <source>
        <dbReference type="ARBA" id="ARBA00004664"/>
    </source>
</evidence>
<evidence type="ECO:0000256" key="7">
    <source>
        <dbReference type="ARBA" id="ARBA00023141"/>
    </source>
</evidence>
<evidence type="ECO:0000256" key="4">
    <source>
        <dbReference type="ARBA" id="ARBA00022272"/>
    </source>
</evidence>
<comment type="catalytic activity">
    <reaction evidence="1 9">
        <text>N-(5-phospho-beta-D-ribosyl)anthranilate = 1-(2-carboxyphenylamino)-1-deoxy-D-ribulose 5-phosphate</text>
        <dbReference type="Rhea" id="RHEA:21540"/>
        <dbReference type="ChEBI" id="CHEBI:18277"/>
        <dbReference type="ChEBI" id="CHEBI:58613"/>
        <dbReference type="EC" id="5.3.1.24"/>
    </reaction>
</comment>
<sequence length="203" mass="22304">MKIKLCGMRREEDIVFANRYRPDYIGFVFAKSPRQVSPAQAAQLGRMLAPDIEAVGVFVNEPLSSLEKTMREVPLHVIQLHGDEDAGYIGGVKKLGVSVWKAVRVRAEGDIRHAETLGADMLLIDAFSPDVYGGTGKTADWSMIARAQPAQPFFLAGGLHAGNIMEAVRRVEPFGVDISGGIETDGYKDEDKIKELMGEMKRL</sequence>
<dbReference type="CDD" id="cd00405">
    <property type="entry name" value="PRAI"/>
    <property type="match status" value="1"/>
</dbReference>
<feature type="domain" description="N-(5'phosphoribosyl) anthranilate isomerase (PRAI)" evidence="10">
    <location>
        <begin position="4"/>
        <end position="197"/>
    </location>
</feature>
<keyword evidence="5 9" id="KW-0028">Amino-acid biosynthesis</keyword>
<dbReference type="PANTHER" id="PTHR42894:SF1">
    <property type="entry name" value="N-(5'-PHOSPHORIBOSYL)ANTHRANILATE ISOMERASE"/>
    <property type="match status" value="1"/>
</dbReference>
<evidence type="ECO:0000256" key="8">
    <source>
        <dbReference type="ARBA" id="ARBA00023235"/>
    </source>
</evidence>
<dbReference type="InterPro" id="IPR013785">
    <property type="entry name" value="Aldolase_TIM"/>
</dbReference>
<dbReference type="OrthoDB" id="9786954at2"/>
<keyword evidence="7 9" id="KW-0057">Aromatic amino acid biosynthesis</keyword>
<comment type="similarity">
    <text evidence="9">Belongs to the TrpF family.</text>
</comment>
<reference evidence="11 12" key="1">
    <citation type="submission" date="2016-02" db="EMBL/GenBank/DDBJ databases">
        <authorList>
            <person name="Wen L."/>
            <person name="He K."/>
            <person name="Yang H."/>
        </authorList>
    </citation>
    <scope>NUCLEOTIDE SEQUENCE [LARGE SCALE GENOMIC DNA]</scope>
    <source>
        <strain evidence="11 12">DSM 22607</strain>
    </source>
</reference>
<accession>A0A136Q6J8</accession>
<dbReference type="STRING" id="626937.HMPREF3293_00999"/>
<dbReference type="UniPathway" id="UPA00035">
    <property type="reaction ID" value="UER00042"/>
</dbReference>
<dbReference type="EMBL" id="LSZW01000047">
    <property type="protein sequence ID" value="KXK66262.1"/>
    <property type="molecule type" value="Genomic_DNA"/>
</dbReference>
<dbReference type="SUPFAM" id="SSF51366">
    <property type="entry name" value="Ribulose-phoshate binding barrel"/>
    <property type="match status" value="1"/>
</dbReference>
<evidence type="ECO:0000256" key="6">
    <source>
        <dbReference type="ARBA" id="ARBA00022822"/>
    </source>
</evidence>
<dbReference type="KEGG" id="cmiu:B1H56_01930"/>
<keyword evidence="8 9" id="KW-0413">Isomerase</keyword>
<keyword evidence="12" id="KW-1185">Reference proteome</keyword>
<keyword evidence="6 9" id="KW-0822">Tryptophan biosynthesis</keyword>
<dbReference type="RefSeq" id="WP_066520496.1">
    <property type="nucleotide sequence ID" value="NZ_CABMOF010000003.1"/>
</dbReference>
<comment type="pathway">
    <text evidence="2 9">Amino-acid biosynthesis; L-tryptophan biosynthesis; L-tryptophan from chorismate: step 3/5.</text>
</comment>
<dbReference type="PANTHER" id="PTHR42894">
    <property type="entry name" value="N-(5'-PHOSPHORIBOSYL)ANTHRANILATE ISOMERASE"/>
    <property type="match status" value="1"/>
</dbReference>
<comment type="caution">
    <text evidence="11">The sequence shown here is derived from an EMBL/GenBank/DDBJ whole genome shotgun (WGS) entry which is preliminary data.</text>
</comment>
<evidence type="ECO:0000256" key="9">
    <source>
        <dbReference type="HAMAP-Rule" id="MF_00135"/>
    </source>
</evidence>